<accession>A0A426Y0K6</accession>
<organism evidence="1 2">
    <name type="scientific">Ensete ventricosum</name>
    <name type="common">Abyssinian banana</name>
    <name type="synonym">Musa ensete</name>
    <dbReference type="NCBI Taxonomy" id="4639"/>
    <lineage>
        <taxon>Eukaryota</taxon>
        <taxon>Viridiplantae</taxon>
        <taxon>Streptophyta</taxon>
        <taxon>Embryophyta</taxon>
        <taxon>Tracheophyta</taxon>
        <taxon>Spermatophyta</taxon>
        <taxon>Magnoliopsida</taxon>
        <taxon>Liliopsida</taxon>
        <taxon>Zingiberales</taxon>
        <taxon>Musaceae</taxon>
        <taxon>Ensete</taxon>
    </lineage>
</organism>
<dbReference type="AlphaFoldDB" id="A0A426Y0K6"/>
<name>A0A426Y0K6_ENSVE</name>
<dbReference type="Proteomes" id="UP000287651">
    <property type="component" value="Unassembled WGS sequence"/>
</dbReference>
<proteinExistence type="predicted"/>
<evidence type="ECO:0000313" key="1">
    <source>
        <dbReference type="EMBL" id="RRT45273.1"/>
    </source>
</evidence>
<protein>
    <submittedName>
        <fullName evidence="1">Uncharacterized protein</fullName>
    </submittedName>
</protein>
<gene>
    <name evidence="1" type="ORF">B296_00032781</name>
</gene>
<dbReference type="EMBL" id="AMZH03015944">
    <property type="protein sequence ID" value="RRT45273.1"/>
    <property type="molecule type" value="Genomic_DNA"/>
</dbReference>
<evidence type="ECO:0000313" key="2">
    <source>
        <dbReference type="Proteomes" id="UP000287651"/>
    </source>
</evidence>
<sequence>MGGRVGGERGIGGGLPEFRAGSAGRVWPSNIWVGVLDAEQRGTPLELEMDDRQWLHIPVTHYNSNRLNPCAECKDSMSDTTSTSKLRALSTVWGRDHMLQRKAVANARLARTTTSDVASFSASEDEGAAAGAVAG</sequence>
<comment type="caution">
    <text evidence="1">The sequence shown here is derived from an EMBL/GenBank/DDBJ whole genome shotgun (WGS) entry which is preliminary data.</text>
</comment>
<reference evidence="1 2" key="1">
    <citation type="journal article" date="2014" name="Agronomy (Basel)">
        <title>A Draft Genome Sequence for Ensete ventricosum, the Drought-Tolerant Tree Against Hunger.</title>
        <authorList>
            <person name="Harrison J."/>
            <person name="Moore K.A."/>
            <person name="Paszkiewicz K."/>
            <person name="Jones T."/>
            <person name="Grant M."/>
            <person name="Ambacheew D."/>
            <person name="Muzemil S."/>
            <person name="Studholme D.J."/>
        </authorList>
    </citation>
    <scope>NUCLEOTIDE SEQUENCE [LARGE SCALE GENOMIC DNA]</scope>
</reference>